<dbReference type="EMBL" id="CABIJS010000106">
    <property type="protein sequence ID" value="VUZ42763.1"/>
    <property type="molecule type" value="Genomic_DNA"/>
</dbReference>
<dbReference type="Proteomes" id="UP000321570">
    <property type="component" value="Unassembled WGS sequence"/>
</dbReference>
<feature type="non-terminal residue" evidence="1">
    <location>
        <position position="1"/>
    </location>
</feature>
<dbReference type="AlphaFoldDB" id="A0A564Y8A0"/>
<proteinExistence type="predicted"/>
<gene>
    <name evidence="1" type="ORF">WMSIL1_LOCUS3324</name>
</gene>
<accession>A0A564Y8A0</accession>
<evidence type="ECO:0000313" key="2">
    <source>
        <dbReference type="Proteomes" id="UP000321570"/>
    </source>
</evidence>
<name>A0A564Y8A0_HYMDI</name>
<keyword evidence="2" id="KW-1185">Reference proteome</keyword>
<reference evidence="1 2" key="1">
    <citation type="submission" date="2019-07" db="EMBL/GenBank/DDBJ databases">
        <authorList>
            <person name="Jastrzebski P J."/>
            <person name="Paukszto L."/>
            <person name="Jastrzebski P J."/>
        </authorList>
    </citation>
    <scope>NUCLEOTIDE SEQUENCE [LARGE SCALE GENOMIC DNA]</scope>
    <source>
        <strain evidence="1 2">WMS-il1</strain>
    </source>
</reference>
<organism evidence="1 2">
    <name type="scientific">Hymenolepis diminuta</name>
    <name type="common">Rat tapeworm</name>
    <dbReference type="NCBI Taxonomy" id="6216"/>
    <lineage>
        <taxon>Eukaryota</taxon>
        <taxon>Metazoa</taxon>
        <taxon>Spiralia</taxon>
        <taxon>Lophotrochozoa</taxon>
        <taxon>Platyhelminthes</taxon>
        <taxon>Cestoda</taxon>
        <taxon>Eucestoda</taxon>
        <taxon>Cyclophyllidea</taxon>
        <taxon>Hymenolepididae</taxon>
        <taxon>Hymenolepis</taxon>
    </lineage>
</organism>
<sequence>FIYQSTWRGEGGGINKRLQPPIACHQVTSLLPLSSLLSTSFTIGLCFSKPDAQPSVENRRRHVILNMLFPVLAFATPNEAKTLPSPKCPIFFCGVHNATKADQGNLTCSRAFWKV</sequence>
<evidence type="ECO:0000313" key="1">
    <source>
        <dbReference type="EMBL" id="VUZ42763.1"/>
    </source>
</evidence>
<protein>
    <submittedName>
        <fullName evidence="1">Uncharacterized protein</fullName>
    </submittedName>
</protein>